<dbReference type="OrthoDB" id="5880760at2"/>
<dbReference type="Proteomes" id="UP000241222">
    <property type="component" value="Unassembled WGS sequence"/>
</dbReference>
<sequence>MEKQEKNIPVVLDHLDFDPNALFGFTISELGMCMMVLFFACLFPLVGLCQLMGINPMFGAIAAAALGLVLSFAAAKRAEILKKGRPSYMLWIDLKRRLQDEGIFGIKYNFGLVKSMVWDNTKKQKRGTD</sequence>
<reference evidence="2 3" key="1">
    <citation type="submission" date="2018-03" db="EMBL/GenBank/DDBJ databases">
        <title>Whole genome sequencing of Histamine producing bacteria.</title>
        <authorList>
            <person name="Butler K."/>
        </authorList>
    </citation>
    <scope>NUCLEOTIDE SEQUENCE [LARGE SCALE GENOMIC DNA]</scope>
    <source>
        <strain evidence="2 3">JCM 13586</strain>
    </source>
</reference>
<keyword evidence="1" id="KW-0812">Transmembrane</keyword>
<accession>A0A2T3ITV9</accession>
<feature type="transmembrane region" description="Helical" evidence="1">
    <location>
        <begin position="57"/>
        <end position="75"/>
    </location>
</feature>
<protein>
    <recommendedName>
        <fullName evidence="4">TIGR03750 family conjugal transfer protein</fullName>
    </recommendedName>
</protein>
<evidence type="ECO:0000313" key="2">
    <source>
        <dbReference type="EMBL" id="PSU31799.1"/>
    </source>
</evidence>
<dbReference type="InterPro" id="IPR021877">
    <property type="entry name" value="DUF3487"/>
</dbReference>
<keyword evidence="1" id="KW-0472">Membrane</keyword>
<evidence type="ECO:0000313" key="3">
    <source>
        <dbReference type="Proteomes" id="UP000241222"/>
    </source>
</evidence>
<evidence type="ECO:0008006" key="4">
    <source>
        <dbReference type="Google" id="ProtNLM"/>
    </source>
</evidence>
<dbReference type="AlphaFoldDB" id="A0A2T3ITV9"/>
<gene>
    <name evidence="2" type="ORF">C9I99_21685</name>
</gene>
<feature type="transmembrane region" description="Helical" evidence="1">
    <location>
        <begin position="21"/>
        <end position="45"/>
    </location>
</feature>
<keyword evidence="1" id="KW-1133">Transmembrane helix</keyword>
<dbReference type="Pfam" id="PF11990">
    <property type="entry name" value="DUF3487"/>
    <property type="match status" value="1"/>
</dbReference>
<proteinExistence type="predicted"/>
<keyword evidence="3" id="KW-1185">Reference proteome</keyword>
<dbReference type="RefSeq" id="WP_107350929.1">
    <property type="nucleotide sequence ID" value="NZ_PYMH01000013.1"/>
</dbReference>
<evidence type="ECO:0000256" key="1">
    <source>
        <dbReference type="SAM" id="Phobius"/>
    </source>
</evidence>
<name>A0A2T3ITV9_9GAMM</name>
<dbReference type="EMBL" id="PYMH01000013">
    <property type="protein sequence ID" value="PSU31799.1"/>
    <property type="molecule type" value="Genomic_DNA"/>
</dbReference>
<organism evidence="2 3">
    <name type="scientific">Photobacterium lutimaris</name>
    <dbReference type="NCBI Taxonomy" id="388278"/>
    <lineage>
        <taxon>Bacteria</taxon>
        <taxon>Pseudomonadati</taxon>
        <taxon>Pseudomonadota</taxon>
        <taxon>Gammaproteobacteria</taxon>
        <taxon>Vibrionales</taxon>
        <taxon>Vibrionaceae</taxon>
        <taxon>Photobacterium</taxon>
    </lineage>
</organism>
<comment type="caution">
    <text evidence="2">The sequence shown here is derived from an EMBL/GenBank/DDBJ whole genome shotgun (WGS) entry which is preliminary data.</text>
</comment>